<gene>
    <name evidence="1" type="ORF">H2508_14285</name>
</gene>
<evidence type="ECO:0008006" key="3">
    <source>
        <dbReference type="Google" id="ProtNLM"/>
    </source>
</evidence>
<dbReference type="SUPFAM" id="SSF52540">
    <property type="entry name" value="P-loop containing nucleoside triphosphate hydrolases"/>
    <property type="match status" value="1"/>
</dbReference>
<sequence>MGPTKIFERIYLHVGLGKTGSSSIQRAAVGQHDQLLDVHGIHFPLIDGDPRPFNGNHTLFLSSLFGSKPELQRPNQLYGLGSYDAISKANEDVLRQFEQGFLATSATKLLLSAEGVGHYSRGRMQRLADWLYTFTSDVRVVACLRNPIDALSSEIQQRLKTGAILENLYRDPPHYSYRTVLTDLESVFGRSSFLLYDYADAIESRGGLVAEFFRQIGLSLSGMDEVLDGEVVNTSMSQEGALLLSALNRQRPLFVNGSVNPSRSPEDVLEFISIPGKKYQAPEWVYRQLRSQVEPELAWLYSNYGLILRELKSLRPNPLSRQWSEQSIDALALKLNDLGRLRRA</sequence>
<dbReference type="RefSeq" id="WP_182175245.1">
    <property type="nucleotide sequence ID" value="NZ_JACFXU010000018.1"/>
</dbReference>
<evidence type="ECO:0000313" key="2">
    <source>
        <dbReference type="Proteomes" id="UP000539350"/>
    </source>
</evidence>
<proteinExistence type="predicted"/>
<dbReference type="AlphaFoldDB" id="A0A7W2TYG1"/>
<comment type="caution">
    <text evidence="1">The sequence shown here is derived from an EMBL/GenBank/DDBJ whole genome shotgun (WGS) entry which is preliminary data.</text>
</comment>
<organism evidence="1 2">
    <name type="scientific">Sediminihaliea albiluteola</name>
    <dbReference type="NCBI Taxonomy" id="2758564"/>
    <lineage>
        <taxon>Bacteria</taxon>
        <taxon>Pseudomonadati</taxon>
        <taxon>Pseudomonadota</taxon>
        <taxon>Gammaproteobacteria</taxon>
        <taxon>Cellvibrionales</taxon>
        <taxon>Halieaceae</taxon>
        <taxon>Sediminihaliea</taxon>
    </lineage>
</organism>
<reference evidence="1 2" key="1">
    <citation type="submission" date="2020-07" db="EMBL/GenBank/DDBJ databases">
        <title>Halieaceae bacterium, F7430, whole genome shotgun sequencing project.</title>
        <authorList>
            <person name="Jiang S."/>
            <person name="Liu Z.W."/>
            <person name="Du Z.J."/>
        </authorList>
    </citation>
    <scope>NUCLEOTIDE SEQUENCE [LARGE SCALE GENOMIC DNA]</scope>
    <source>
        <strain evidence="1 2">F7430</strain>
    </source>
</reference>
<dbReference type="EMBL" id="JACFXU010000018">
    <property type="protein sequence ID" value="MBA6414280.1"/>
    <property type="molecule type" value="Genomic_DNA"/>
</dbReference>
<keyword evidence="2" id="KW-1185">Reference proteome</keyword>
<protein>
    <recommendedName>
        <fullName evidence="3">Sulfotransferase family protein</fullName>
    </recommendedName>
</protein>
<dbReference type="InterPro" id="IPR027417">
    <property type="entry name" value="P-loop_NTPase"/>
</dbReference>
<dbReference type="Proteomes" id="UP000539350">
    <property type="component" value="Unassembled WGS sequence"/>
</dbReference>
<dbReference type="Gene3D" id="3.40.50.300">
    <property type="entry name" value="P-loop containing nucleotide triphosphate hydrolases"/>
    <property type="match status" value="1"/>
</dbReference>
<evidence type="ECO:0000313" key="1">
    <source>
        <dbReference type="EMBL" id="MBA6414280.1"/>
    </source>
</evidence>
<accession>A0A7W2TYG1</accession>
<name>A0A7W2TYG1_9GAMM</name>